<evidence type="ECO:0000313" key="2">
    <source>
        <dbReference type="EMBL" id="CAF5225752.1"/>
    </source>
</evidence>
<evidence type="ECO:0000256" key="1">
    <source>
        <dbReference type="SAM" id="Phobius"/>
    </source>
</evidence>
<name>A0A8S3K817_9BILA</name>
<keyword evidence="1" id="KW-0472">Membrane</keyword>
<protein>
    <submittedName>
        <fullName evidence="2">Uncharacterized protein</fullName>
    </submittedName>
</protein>
<keyword evidence="1" id="KW-1133">Transmembrane helix</keyword>
<organism evidence="2 3">
    <name type="scientific">Rotaria magnacalcarata</name>
    <dbReference type="NCBI Taxonomy" id="392030"/>
    <lineage>
        <taxon>Eukaryota</taxon>
        <taxon>Metazoa</taxon>
        <taxon>Spiralia</taxon>
        <taxon>Gnathifera</taxon>
        <taxon>Rotifera</taxon>
        <taxon>Eurotatoria</taxon>
        <taxon>Bdelloidea</taxon>
        <taxon>Philodinida</taxon>
        <taxon>Philodinidae</taxon>
        <taxon>Rotaria</taxon>
    </lineage>
</organism>
<dbReference type="EMBL" id="CAJOBI010360050">
    <property type="protein sequence ID" value="CAF5225752.1"/>
    <property type="molecule type" value="Genomic_DNA"/>
</dbReference>
<gene>
    <name evidence="2" type="ORF">SMN809_LOCUS84457</name>
</gene>
<comment type="caution">
    <text evidence="2">The sequence shown here is derived from an EMBL/GenBank/DDBJ whole genome shotgun (WGS) entry which is preliminary data.</text>
</comment>
<keyword evidence="1" id="KW-0812">Transmembrane</keyword>
<dbReference type="Proteomes" id="UP000676336">
    <property type="component" value="Unassembled WGS sequence"/>
</dbReference>
<accession>A0A8S3K817</accession>
<sequence>MVDLEASIYSTAVILNVFFYTGIGLILPT</sequence>
<dbReference type="AlphaFoldDB" id="A0A8S3K817"/>
<feature type="non-terminal residue" evidence="2">
    <location>
        <position position="29"/>
    </location>
</feature>
<proteinExistence type="predicted"/>
<reference evidence="2" key="1">
    <citation type="submission" date="2021-02" db="EMBL/GenBank/DDBJ databases">
        <authorList>
            <person name="Nowell W R."/>
        </authorList>
    </citation>
    <scope>NUCLEOTIDE SEQUENCE</scope>
</reference>
<feature type="transmembrane region" description="Helical" evidence="1">
    <location>
        <begin position="6"/>
        <end position="27"/>
    </location>
</feature>
<evidence type="ECO:0000313" key="3">
    <source>
        <dbReference type="Proteomes" id="UP000676336"/>
    </source>
</evidence>